<dbReference type="KEGG" id="sals:SLNWT_2832"/>
<dbReference type="EMBL" id="CP010519">
    <property type="protein sequence ID" value="AJE83208.1"/>
    <property type="molecule type" value="Genomic_DNA"/>
</dbReference>
<dbReference type="AlphaFoldDB" id="A0A0B5ELD3"/>
<sequence>MHDAHPARSQAALQAVLTGVLGIRRVGTGTDASPWRHGPTPEAVRPARDARSLVDASSPAAGAC</sequence>
<feature type="region of interest" description="Disordered" evidence="1">
    <location>
        <begin position="28"/>
        <end position="64"/>
    </location>
</feature>
<evidence type="ECO:0000256" key="1">
    <source>
        <dbReference type="SAM" id="MobiDB-lite"/>
    </source>
</evidence>
<organism evidence="2 3">
    <name type="scientific">Streptomyces albus (strain ATCC 21838 / DSM 41398 / FERM P-419 / JCM 4703 / NBRC 107858)</name>
    <dbReference type="NCBI Taxonomy" id="1081613"/>
    <lineage>
        <taxon>Bacteria</taxon>
        <taxon>Bacillati</taxon>
        <taxon>Actinomycetota</taxon>
        <taxon>Actinomycetes</taxon>
        <taxon>Kitasatosporales</taxon>
        <taxon>Streptomycetaceae</taxon>
        <taxon>Streptomyces</taxon>
    </lineage>
</organism>
<evidence type="ECO:0000313" key="2">
    <source>
        <dbReference type="EMBL" id="AJE83208.1"/>
    </source>
</evidence>
<gene>
    <name evidence="2" type="ORF">SLNWT_2832</name>
</gene>
<evidence type="ECO:0000313" key="3">
    <source>
        <dbReference type="Proteomes" id="UP000031523"/>
    </source>
</evidence>
<reference evidence="2 3" key="1">
    <citation type="submission" date="2015-01" db="EMBL/GenBank/DDBJ databases">
        <title>Enhanced salinomycin production by adjusting the supply of polyketide extender units in Streptomyce albus DSM 41398.</title>
        <authorList>
            <person name="Lu C."/>
        </authorList>
    </citation>
    <scope>NUCLEOTIDE SEQUENCE [LARGE SCALE GENOMIC DNA]</scope>
    <source>
        <strain evidence="3">ATCC 21838 / DSM 41398 / FERM P-419 / JCM 4703 / NBRC 107858</strain>
    </source>
</reference>
<accession>A0A0B5ELD3</accession>
<dbReference type="Proteomes" id="UP000031523">
    <property type="component" value="Chromosome"/>
</dbReference>
<protein>
    <submittedName>
        <fullName evidence="2">Uncharacterized protein</fullName>
    </submittedName>
</protein>
<name>A0A0B5ELD3_STRA4</name>
<proteinExistence type="predicted"/>
<keyword evidence="3" id="KW-1185">Reference proteome</keyword>